<sequence>MNLCESELEYGYFHIQAGSAIQASVSMASSNSRSATERSVHISVQSSRHGANNPPVVMMTVVIMMAKEKKINTIGNAAGDARSLTQS</sequence>
<evidence type="ECO:0000256" key="1">
    <source>
        <dbReference type="SAM" id="MobiDB-lite"/>
    </source>
</evidence>
<proteinExistence type="predicted"/>
<name>A0AAV4CZ47_9GAST</name>
<organism evidence="2 3">
    <name type="scientific">Plakobranchus ocellatus</name>
    <dbReference type="NCBI Taxonomy" id="259542"/>
    <lineage>
        <taxon>Eukaryota</taxon>
        <taxon>Metazoa</taxon>
        <taxon>Spiralia</taxon>
        <taxon>Lophotrochozoa</taxon>
        <taxon>Mollusca</taxon>
        <taxon>Gastropoda</taxon>
        <taxon>Heterobranchia</taxon>
        <taxon>Euthyneura</taxon>
        <taxon>Panpulmonata</taxon>
        <taxon>Sacoglossa</taxon>
        <taxon>Placobranchoidea</taxon>
        <taxon>Plakobranchidae</taxon>
        <taxon>Plakobranchus</taxon>
    </lineage>
</organism>
<evidence type="ECO:0000313" key="2">
    <source>
        <dbReference type="EMBL" id="GFO37085.1"/>
    </source>
</evidence>
<keyword evidence="3" id="KW-1185">Reference proteome</keyword>
<reference evidence="2 3" key="1">
    <citation type="journal article" date="2021" name="Elife">
        <title>Chloroplast acquisition without the gene transfer in kleptoplastic sea slugs, Plakobranchus ocellatus.</title>
        <authorList>
            <person name="Maeda T."/>
            <person name="Takahashi S."/>
            <person name="Yoshida T."/>
            <person name="Shimamura S."/>
            <person name="Takaki Y."/>
            <person name="Nagai Y."/>
            <person name="Toyoda A."/>
            <person name="Suzuki Y."/>
            <person name="Arimoto A."/>
            <person name="Ishii H."/>
            <person name="Satoh N."/>
            <person name="Nishiyama T."/>
            <person name="Hasebe M."/>
            <person name="Maruyama T."/>
            <person name="Minagawa J."/>
            <person name="Obokata J."/>
            <person name="Shigenobu S."/>
        </authorList>
    </citation>
    <scope>NUCLEOTIDE SEQUENCE [LARGE SCALE GENOMIC DNA]</scope>
</reference>
<feature type="region of interest" description="Disordered" evidence="1">
    <location>
        <begin position="26"/>
        <end position="53"/>
    </location>
</feature>
<protein>
    <submittedName>
        <fullName evidence="2">Uncharacterized protein</fullName>
    </submittedName>
</protein>
<gene>
    <name evidence="2" type="ORF">PoB_006359000</name>
</gene>
<comment type="caution">
    <text evidence="2">The sequence shown here is derived from an EMBL/GenBank/DDBJ whole genome shotgun (WGS) entry which is preliminary data.</text>
</comment>
<dbReference type="AlphaFoldDB" id="A0AAV4CZ47"/>
<dbReference type="Proteomes" id="UP000735302">
    <property type="component" value="Unassembled WGS sequence"/>
</dbReference>
<accession>A0AAV4CZ47</accession>
<evidence type="ECO:0000313" key="3">
    <source>
        <dbReference type="Proteomes" id="UP000735302"/>
    </source>
</evidence>
<dbReference type="EMBL" id="BLXT01007171">
    <property type="protein sequence ID" value="GFO37085.1"/>
    <property type="molecule type" value="Genomic_DNA"/>
</dbReference>